<dbReference type="InterPro" id="IPR014710">
    <property type="entry name" value="RmlC-like_jellyroll"/>
</dbReference>
<feature type="compositionally biased region" description="Acidic residues" evidence="4">
    <location>
        <begin position="223"/>
        <end position="233"/>
    </location>
</feature>
<dbReference type="Pfam" id="PF02678">
    <property type="entry name" value="Pirin"/>
    <property type="match status" value="1"/>
</dbReference>
<dbReference type="Proteomes" id="UP000622547">
    <property type="component" value="Unassembled WGS sequence"/>
</dbReference>
<dbReference type="InterPro" id="IPR003829">
    <property type="entry name" value="Pirin_N_dom"/>
</dbReference>
<dbReference type="CDD" id="cd02247">
    <property type="entry name" value="cupin_pirin_C"/>
    <property type="match status" value="1"/>
</dbReference>
<evidence type="ECO:0000313" key="8">
    <source>
        <dbReference type="Proteomes" id="UP000622547"/>
    </source>
</evidence>
<evidence type="ECO:0000259" key="6">
    <source>
        <dbReference type="Pfam" id="PF05726"/>
    </source>
</evidence>
<evidence type="ECO:0000259" key="5">
    <source>
        <dbReference type="Pfam" id="PF02678"/>
    </source>
</evidence>
<dbReference type="PANTHER" id="PTHR13903">
    <property type="entry name" value="PIRIN-RELATED"/>
    <property type="match status" value="1"/>
</dbReference>
<keyword evidence="2" id="KW-0408">Iron</keyword>
<dbReference type="InterPro" id="IPR008778">
    <property type="entry name" value="Pirin_C_dom"/>
</dbReference>
<feature type="compositionally biased region" description="Low complexity" evidence="4">
    <location>
        <begin position="234"/>
        <end position="254"/>
    </location>
</feature>
<feature type="binding site" evidence="2">
    <location>
        <position position="122"/>
    </location>
    <ligand>
        <name>Fe cation</name>
        <dbReference type="ChEBI" id="CHEBI:24875"/>
    </ligand>
</feature>
<dbReference type="InterPro" id="IPR011051">
    <property type="entry name" value="RmlC_Cupin_sf"/>
</dbReference>
<dbReference type="PIRSF" id="PIRSF006232">
    <property type="entry name" value="Pirin"/>
    <property type="match status" value="1"/>
</dbReference>
<feature type="region of interest" description="Disordered" evidence="4">
    <location>
        <begin position="223"/>
        <end position="259"/>
    </location>
</feature>
<dbReference type="EMBL" id="BOOP01000022">
    <property type="protein sequence ID" value="GII40031.1"/>
    <property type="molecule type" value="Genomic_DNA"/>
</dbReference>
<gene>
    <name evidence="7" type="ORF">Pph01_50340</name>
</gene>
<feature type="binding site" evidence="2">
    <location>
        <position position="78"/>
    </location>
    <ligand>
        <name>Fe cation</name>
        <dbReference type="ChEBI" id="CHEBI:24875"/>
    </ligand>
</feature>
<keyword evidence="8" id="KW-1185">Reference proteome</keyword>
<evidence type="ECO:0000256" key="4">
    <source>
        <dbReference type="SAM" id="MobiDB-lite"/>
    </source>
</evidence>
<evidence type="ECO:0000256" key="1">
    <source>
        <dbReference type="ARBA" id="ARBA00008416"/>
    </source>
</evidence>
<dbReference type="Pfam" id="PF05726">
    <property type="entry name" value="Pirin_C"/>
    <property type="match status" value="1"/>
</dbReference>
<evidence type="ECO:0000256" key="2">
    <source>
        <dbReference type="PIRSR" id="PIRSR006232-1"/>
    </source>
</evidence>
<evidence type="ECO:0008006" key="9">
    <source>
        <dbReference type="Google" id="ProtNLM"/>
    </source>
</evidence>
<protein>
    <recommendedName>
        <fullName evidence="9">Pirin</fullName>
    </recommendedName>
</protein>
<keyword evidence="2" id="KW-0479">Metal-binding</keyword>
<comment type="similarity">
    <text evidence="1 3">Belongs to the pirin family.</text>
</comment>
<accession>A0A8J3U8I6</accession>
<proteinExistence type="inferred from homology"/>
<organism evidence="7 8">
    <name type="scientific">Planotetraspora phitsanulokensis</name>
    <dbReference type="NCBI Taxonomy" id="575192"/>
    <lineage>
        <taxon>Bacteria</taxon>
        <taxon>Bacillati</taxon>
        <taxon>Actinomycetota</taxon>
        <taxon>Actinomycetes</taxon>
        <taxon>Streptosporangiales</taxon>
        <taxon>Streptosporangiaceae</taxon>
        <taxon>Planotetraspora</taxon>
    </lineage>
</organism>
<evidence type="ECO:0000313" key="7">
    <source>
        <dbReference type="EMBL" id="GII40031.1"/>
    </source>
</evidence>
<dbReference type="PANTHER" id="PTHR13903:SF8">
    <property type="entry name" value="PIRIN"/>
    <property type="match status" value="1"/>
</dbReference>
<dbReference type="AlphaFoldDB" id="A0A8J3U8I6"/>
<name>A0A8J3U8I6_9ACTN</name>
<dbReference type="InterPro" id="IPR012093">
    <property type="entry name" value="Pirin"/>
</dbReference>
<dbReference type="GO" id="GO:0046872">
    <property type="term" value="F:metal ion binding"/>
    <property type="evidence" value="ECO:0007669"/>
    <property type="project" value="UniProtKB-KW"/>
</dbReference>
<reference evidence="7 8" key="1">
    <citation type="submission" date="2021-01" db="EMBL/GenBank/DDBJ databases">
        <title>Whole genome shotgun sequence of Planotetraspora phitsanulokensis NBRC 104273.</title>
        <authorList>
            <person name="Komaki H."/>
            <person name="Tamura T."/>
        </authorList>
    </citation>
    <scope>NUCLEOTIDE SEQUENCE [LARGE SCALE GENOMIC DNA]</scope>
    <source>
        <strain evidence="7 8">NBRC 104273</strain>
    </source>
</reference>
<evidence type="ECO:0000256" key="3">
    <source>
        <dbReference type="RuleBase" id="RU003457"/>
    </source>
</evidence>
<feature type="binding site" evidence="2">
    <location>
        <position position="120"/>
    </location>
    <ligand>
        <name>Fe cation</name>
        <dbReference type="ChEBI" id="CHEBI:24875"/>
    </ligand>
</feature>
<sequence length="355" mass="37824">MGMSNLEQDPLETVCVGTAPDGPVAEFLTGRDVVLGGPRGMKVTRTLPNRDRRMVGAWCFIDYYGPETAVMRLPPHPHTGLQTVSWLVQGEILHRDSVGSEQLVKPGQLNLMTAGRAISHSEESPGETVLHGVQLWIALPDSQRKVAPHFEHHQALPELGGAGASVTVILGELGGATSPAQTYTPLVGAEINLDGGAEITIPLRPDFEHALLGLTGAVEVAETETAQETEAETGTEAGSEAGSEAGTEAGTETGTDGGEDAVLEPGPLLYLGSGRDHLSLRARRPARLLLIGGEPFEEEIIMWWNFVGRTHEEIAGYREEWTTGTAFGTVDGFDGAALPAPTLPVTPMRPRGRRR</sequence>
<comment type="cofactor">
    <cofactor evidence="2">
        <name>Fe cation</name>
        <dbReference type="ChEBI" id="CHEBI:24875"/>
    </cofactor>
    <text evidence="2">Binds 1 Fe cation per subunit.</text>
</comment>
<feature type="binding site" evidence="2">
    <location>
        <position position="76"/>
    </location>
    <ligand>
        <name>Fe cation</name>
        <dbReference type="ChEBI" id="CHEBI:24875"/>
    </ligand>
</feature>
<feature type="domain" description="Pirin N-terminal" evidence="5">
    <location>
        <begin position="41"/>
        <end position="137"/>
    </location>
</feature>
<dbReference type="SUPFAM" id="SSF51182">
    <property type="entry name" value="RmlC-like cupins"/>
    <property type="match status" value="2"/>
</dbReference>
<comment type="caution">
    <text evidence="7">The sequence shown here is derived from an EMBL/GenBank/DDBJ whole genome shotgun (WGS) entry which is preliminary data.</text>
</comment>
<feature type="domain" description="Pirin C-terminal" evidence="6">
    <location>
        <begin position="190"/>
        <end position="325"/>
    </location>
</feature>
<dbReference type="Gene3D" id="2.60.120.10">
    <property type="entry name" value="Jelly Rolls"/>
    <property type="match status" value="1"/>
</dbReference>